<dbReference type="EMBL" id="HBUF01351395">
    <property type="protein sequence ID" value="CAG6714090.1"/>
    <property type="molecule type" value="Transcribed_RNA"/>
</dbReference>
<proteinExistence type="predicted"/>
<reference evidence="1" key="1">
    <citation type="submission" date="2021-05" db="EMBL/GenBank/DDBJ databases">
        <authorList>
            <person name="Alioto T."/>
            <person name="Alioto T."/>
            <person name="Gomez Garrido J."/>
        </authorList>
    </citation>
    <scope>NUCLEOTIDE SEQUENCE</scope>
</reference>
<sequence>MQDMEDDSLTTPSPIRSNAPVRIIHLCSSKRCYPAGTKSSHVCCDKDGDRSRLRHSLLHPTRQVRVPDQSQHGCLSSCALPGSLIVLCRYHSTGYWSPVASE</sequence>
<protein>
    <submittedName>
        <fullName evidence="1">Uncharacterized protein</fullName>
    </submittedName>
</protein>
<dbReference type="AlphaFoldDB" id="A0A8D8UZR1"/>
<evidence type="ECO:0000313" key="1">
    <source>
        <dbReference type="EMBL" id="CAG6714090.1"/>
    </source>
</evidence>
<dbReference type="EMBL" id="HBUF01351393">
    <property type="protein sequence ID" value="CAG6714084.1"/>
    <property type="molecule type" value="Transcribed_RNA"/>
</dbReference>
<name>A0A8D8UZR1_9HEMI</name>
<accession>A0A8D8UZR1</accession>
<organism evidence="1">
    <name type="scientific">Cacopsylla melanoneura</name>
    <dbReference type="NCBI Taxonomy" id="428564"/>
    <lineage>
        <taxon>Eukaryota</taxon>
        <taxon>Metazoa</taxon>
        <taxon>Ecdysozoa</taxon>
        <taxon>Arthropoda</taxon>
        <taxon>Hexapoda</taxon>
        <taxon>Insecta</taxon>
        <taxon>Pterygota</taxon>
        <taxon>Neoptera</taxon>
        <taxon>Paraneoptera</taxon>
        <taxon>Hemiptera</taxon>
        <taxon>Sternorrhyncha</taxon>
        <taxon>Psylloidea</taxon>
        <taxon>Psyllidae</taxon>
        <taxon>Psyllinae</taxon>
        <taxon>Cacopsylla</taxon>
    </lineage>
</organism>
<dbReference type="EMBL" id="HBUF01351394">
    <property type="protein sequence ID" value="CAG6714087.1"/>
    <property type="molecule type" value="Transcribed_RNA"/>
</dbReference>